<feature type="transmembrane region" description="Helical" evidence="1">
    <location>
        <begin position="188"/>
        <end position="213"/>
    </location>
</feature>
<evidence type="ECO:0000313" key="4">
    <source>
        <dbReference type="Proteomes" id="UP000054560"/>
    </source>
</evidence>
<keyword evidence="1" id="KW-0472">Membrane</keyword>
<protein>
    <submittedName>
        <fullName evidence="3">Uncharacterized protein</fullName>
    </submittedName>
</protein>
<keyword evidence="1" id="KW-0812">Transmembrane</keyword>
<sequence>MFSRKQISILVLAVILLIQSALAVPITNFSKFDLQKLSLSKPSRENVVTTRTPDGGKRMMIIVRADADIYDTLPSSVLNFAPFTSVWPFTLNNNEASAVQEASRNSSQTKEDTSSVPEAIVRDVQNIIKNVQSTTQYMNMKNEGHMDYKGVASLDSDSKTPAGIRLKMKIQSNSHHNPYWGALIDSPYFLMSTGFLLCLTIFIMLSACCNVAFKVRPTNKGDIVIDFWVAKDNDDLQGINFLKKKTGTLFRANTVSV</sequence>
<name>A0A0L0FD67_9EUKA</name>
<evidence type="ECO:0000256" key="1">
    <source>
        <dbReference type="SAM" id="Phobius"/>
    </source>
</evidence>
<dbReference type="GeneID" id="25913279"/>
<dbReference type="EMBL" id="KQ244170">
    <property type="protein sequence ID" value="KNC74685.1"/>
    <property type="molecule type" value="Genomic_DNA"/>
</dbReference>
<keyword evidence="4" id="KW-1185">Reference proteome</keyword>
<proteinExistence type="predicted"/>
<organism evidence="3 4">
    <name type="scientific">Sphaeroforma arctica JP610</name>
    <dbReference type="NCBI Taxonomy" id="667725"/>
    <lineage>
        <taxon>Eukaryota</taxon>
        <taxon>Ichthyosporea</taxon>
        <taxon>Ichthyophonida</taxon>
        <taxon>Sphaeroforma</taxon>
    </lineage>
</organism>
<dbReference type="AlphaFoldDB" id="A0A0L0FD67"/>
<gene>
    <name evidence="3" type="ORF">SARC_12775</name>
</gene>
<reference evidence="3 4" key="1">
    <citation type="submission" date="2011-02" db="EMBL/GenBank/DDBJ databases">
        <title>The Genome Sequence of Sphaeroforma arctica JP610.</title>
        <authorList>
            <consortium name="The Broad Institute Genome Sequencing Platform"/>
            <person name="Russ C."/>
            <person name="Cuomo C."/>
            <person name="Young S.K."/>
            <person name="Zeng Q."/>
            <person name="Gargeya S."/>
            <person name="Alvarado L."/>
            <person name="Berlin A."/>
            <person name="Chapman S.B."/>
            <person name="Chen Z."/>
            <person name="Freedman E."/>
            <person name="Gellesch M."/>
            <person name="Goldberg J."/>
            <person name="Griggs A."/>
            <person name="Gujja S."/>
            <person name="Heilman E."/>
            <person name="Heiman D."/>
            <person name="Howarth C."/>
            <person name="Mehta T."/>
            <person name="Neiman D."/>
            <person name="Pearson M."/>
            <person name="Roberts A."/>
            <person name="Saif S."/>
            <person name="Shea T."/>
            <person name="Shenoy N."/>
            <person name="Sisk P."/>
            <person name="Stolte C."/>
            <person name="Sykes S."/>
            <person name="White J."/>
            <person name="Yandava C."/>
            <person name="Burger G."/>
            <person name="Gray M.W."/>
            <person name="Holland P.W.H."/>
            <person name="King N."/>
            <person name="Lang F.B.F."/>
            <person name="Roger A.J."/>
            <person name="Ruiz-Trillo I."/>
            <person name="Haas B."/>
            <person name="Nusbaum C."/>
            <person name="Birren B."/>
        </authorList>
    </citation>
    <scope>NUCLEOTIDE SEQUENCE [LARGE SCALE GENOMIC DNA]</scope>
    <source>
        <strain evidence="3 4">JP610</strain>
    </source>
</reference>
<keyword evidence="2" id="KW-0732">Signal</keyword>
<feature type="chain" id="PRO_5005538510" evidence="2">
    <location>
        <begin position="24"/>
        <end position="257"/>
    </location>
</feature>
<feature type="signal peptide" evidence="2">
    <location>
        <begin position="1"/>
        <end position="23"/>
    </location>
</feature>
<keyword evidence="1" id="KW-1133">Transmembrane helix</keyword>
<evidence type="ECO:0000313" key="3">
    <source>
        <dbReference type="EMBL" id="KNC74685.1"/>
    </source>
</evidence>
<evidence type="ECO:0000256" key="2">
    <source>
        <dbReference type="SAM" id="SignalP"/>
    </source>
</evidence>
<dbReference type="RefSeq" id="XP_014148587.1">
    <property type="nucleotide sequence ID" value="XM_014293112.1"/>
</dbReference>
<dbReference type="Proteomes" id="UP000054560">
    <property type="component" value="Unassembled WGS sequence"/>
</dbReference>
<accession>A0A0L0FD67</accession>